<protein>
    <submittedName>
        <fullName evidence="1">Uncharacterized protein</fullName>
    </submittedName>
</protein>
<keyword evidence="2" id="KW-1185">Reference proteome</keyword>
<dbReference type="Proteomes" id="UP000499080">
    <property type="component" value="Unassembled WGS sequence"/>
</dbReference>
<reference evidence="1 2" key="1">
    <citation type="journal article" date="2019" name="Sci. Rep.">
        <title>Orb-weaving spider Araneus ventricosus genome elucidates the spidroin gene catalogue.</title>
        <authorList>
            <person name="Kono N."/>
            <person name="Nakamura H."/>
            <person name="Ohtoshi R."/>
            <person name="Moran D.A.P."/>
            <person name="Shinohara A."/>
            <person name="Yoshida Y."/>
            <person name="Fujiwara M."/>
            <person name="Mori M."/>
            <person name="Tomita M."/>
            <person name="Arakawa K."/>
        </authorList>
    </citation>
    <scope>NUCLEOTIDE SEQUENCE [LARGE SCALE GENOMIC DNA]</scope>
</reference>
<sequence length="79" mass="9448">MDKWLKTGILRRSASRTEIRTIDLAAMEIIVYQQDDNHKVQRPTEWPVQNHSHLRDTSNMGMRTCRISFAYWWDIVMVV</sequence>
<comment type="caution">
    <text evidence="1">The sequence shown here is derived from an EMBL/GenBank/DDBJ whole genome shotgun (WGS) entry which is preliminary data.</text>
</comment>
<evidence type="ECO:0000313" key="1">
    <source>
        <dbReference type="EMBL" id="GBL97448.1"/>
    </source>
</evidence>
<organism evidence="1 2">
    <name type="scientific">Araneus ventricosus</name>
    <name type="common">Orbweaver spider</name>
    <name type="synonym">Epeira ventricosa</name>
    <dbReference type="NCBI Taxonomy" id="182803"/>
    <lineage>
        <taxon>Eukaryota</taxon>
        <taxon>Metazoa</taxon>
        <taxon>Ecdysozoa</taxon>
        <taxon>Arthropoda</taxon>
        <taxon>Chelicerata</taxon>
        <taxon>Arachnida</taxon>
        <taxon>Araneae</taxon>
        <taxon>Araneomorphae</taxon>
        <taxon>Entelegynae</taxon>
        <taxon>Araneoidea</taxon>
        <taxon>Araneidae</taxon>
        <taxon>Araneus</taxon>
    </lineage>
</organism>
<gene>
    <name evidence="1" type="ORF">AVEN_170545_2</name>
</gene>
<evidence type="ECO:0000313" key="2">
    <source>
        <dbReference type="Proteomes" id="UP000499080"/>
    </source>
</evidence>
<proteinExistence type="predicted"/>
<accession>A0A4Y2BZE9</accession>
<dbReference type="AlphaFoldDB" id="A0A4Y2BZE9"/>
<name>A0A4Y2BZE9_ARAVE</name>
<dbReference type="EMBL" id="BGPR01000129">
    <property type="protein sequence ID" value="GBL97448.1"/>
    <property type="molecule type" value="Genomic_DNA"/>
</dbReference>